<gene>
    <name evidence="1" type="ORF">FD47_GL002839</name>
</gene>
<organism evidence="1 2">
    <name type="scientific">Lentilactobacillus parafarraginis DSM 18390 = JCM 14109</name>
    <dbReference type="NCBI Taxonomy" id="1423786"/>
    <lineage>
        <taxon>Bacteria</taxon>
        <taxon>Bacillati</taxon>
        <taxon>Bacillota</taxon>
        <taxon>Bacilli</taxon>
        <taxon>Lactobacillales</taxon>
        <taxon>Lactobacillaceae</taxon>
        <taxon>Lentilactobacillus</taxon>
    </lineage>
</organism>
<accession>A0A0R1YEH0</accession>
<reference evidence="1 2" key="1">
    <citation type="journal article" date="2015" name="Genome Announc.">
        <title>Expanding the biotechnology potential of lactobacilli through comparative genomics of 213 strains and associated genera.</title>
        <authorList>
            <person name="Sun Z."/>
            <person name="Harris H.M."/>
            <person name="McCann A."/>
            <person name="Guo C."/>
            <person name="Argimon S."/>
            <person name="Zhang W."/>
            <person name="Yang X."/>
            <person name="Jeffery I.B."/>
            <person name="Cooney J.C."/>
            <person name="Kagawa T.F."/>
            <person name="Liu W."/>
            <person name="Song Y."/>
            <person name="Salvetti E."/>
            <person name="Wrobel A."/>
            <person name="Rasinkangas P."/>
            <person name="Parkhill J."/>
            <person name="Rea M.C."/>
            <person name="O'Sullivan O."/>
            <person name="Ritari J."/>
            <person name="Douillard F.P."/>
            <person name="Paul Ross R."/>
            <person name="Yang R."/>
            <person name="Briner A.E."/>
            <person name="Felis G.E."/>
            <person name="de Vos W.M."/>
            <person name="Barrangou R."/>
            <person name="Klaenhammer T.R."/>
            <person name="Caufield P.W."/>
            <person name="Cui Y."/>
            <person name="Zhang H."/>
            <person name="O'Toole P.W."/>
        </authorList>
    </citation>
    <scope>NUCLEOTIDE SEQUENCE [LARGE SCALE GENOMIC DNA]</scope>
    <source>
        <strain evidence="1 2">DSM 18390</strain>
    </source>
</reference>
<evidence type="ECO:0000313" key="1">
    <source>
        <dbReference type="EMBL" id="KRM40405.1"/>
    </source>
</evidence>
<sequence length="153" mass="17248">MSVIHKKRHLLIIFGMAAVVLLLTLGYTVVGNAEASPEVTESKTLPKSLIGHWYFYDRARDKFSQLAVTKHSVKIGKQRVAGKNLTVDKIHMANHYQYSFTDKRHQNACFAVYHPAKAKVAGKNHRAILMNGRYVYLPFKTTATAVASKADRY</sequence>
<evidence type="ECO:0000313" key="2">
    <source>
        <dbReference type="Proteomes" id="UP000051010"/>
    </source>
</evidence>
<dbReference type="PATRIC" id="fig|1423786.4.peg.2986"/>
<dbReference type="AlphaFoldDB" id="A0A0R1YEH0"/>
<proteinExistence type="predicted"/>
<comment type="caution">
    <text evidence="1">The sequence shown here is derived from an EMBL/GenBank/DDBJ whole genome shotgun (WGS) entry which is preliminary data.</text>
</comment>
<protein>
    <submittedName>
        <fullName evidence="1">Uncharacterized protein</fullName>
    </submittedName>
</protein>
<dbReference type="RefSeq" id="WP_054736347.1">
    <property type="nucleotide sequence ID" value="NZ_AZFZ01000084.1"/>
</dbReference>
<dbReference type="EMBL" id="AZFZ01000084">
    <property type="protein sequence ID" value="KRM40405.1"/>
    <property type="molecule type" value="Genomic_DNA"/>
</dbReference>
<dbReference type="Proteomes" id="UP000051010">
    <property type="component" value="Unassembled WGS sequence"/>
</dbReference>
<name>A0A0R1YEH0_9LACO</name>